<dbReference type="Proteomes" id="UP000006000">
    <property type="component" value="Unassembled WGS sequence"/>
</dbReference>
<comment type="cofactor">
    <cofactor evidence="1 9">
        <name>Mg(2+)</name>
        <dbReference type="ChEBI" id="CHEBI:18420"/>
    </cofactor>
</comment>
<name>A5Z393_9FIRM</name>
<evidence type="ECO:0000256" key="7">
    <source>
        <dbReference type="ARBA" id="ARBA00022842"/>
    </source>
</evidence>
<dbReference type="GO" id="GO:0004521">
    <property type="term" value="F:RNA endonuclease activity"/>
    <property type="evidence" value="ECO:0007669"/>
    <property type="project" value="InterPro"/>
</dbReference>
<dbReference type="Pfam" id="PF09827">
    <property type="entry name" value="CRISPR_Cas2"/>
    <property type="match status" value="1"/>
</dbReference>
<evidence type="ECO:0000256" key="3">
    <source>
        <dbReference type="ARBA" id="ARBA00022722"/>
    </source>
</evidence>
<dbReference type="GO" id="GO:0051607">
    <property type="term" value="P:defense response to virus"/>
    <property type="evidence" value="ECO:0007669"/>
    <property type="project" value="UniProtKB-UniRule"/>
</dbReference>
<feature type="binding site" evidence="9">
    <location>
        <position position="14"/>
    </location>
    <ligand>
        <name>Mg(2+)</name>
        <dbReference type="ChEBI" id="CHEBI:18420"/>
        <note>catalytic</note>
    </ligand>
</feature>
<evidence type="ECO:0000256" key="1">
    <source>
        <dbReference type="ARBA" id="ARBA00001946"/>
    </source>
</evidence>
<evidence type="ECO:0000256" key="8">
    <source>
        <dbReference type="ARBA" id="ARBA00023118"/>
    </source>
</evidence>
<reference evidence="10 11" key="2">
    <citation type="submission" date="2007-04" db="EMBL/GenBank/DDBJ databases">
        <title>Draft genome sequence of Eubacterium ventriosum (ATCC 27560).</title>
        <authorList>
            <person name="Sudarsanam P."/>
            <person name="Ley R."/>
            <person name="Guruge J."/>
            <person name="Turnbaugh P.J."/>
            <person name="Mahowald M."/>
            <person name="Liep D."/>
            <person name="Gordon J."/>
        </authorList>
    </citation>
    <scope>NUCLEOTIDE SEQUENCE [LARGE SCALE GENOMIC DNA]</scope>
    <source>
        <strain evidence="10 11">ATCC 27560</strain>
    </source>
</reference>
<evidence type="ECO:0000256" key="2">
    <source>
        <dbReference type="ARBA" id="ARBA00009959"/>
    </source>
</evidence>
<dbReference type="AlphaFoldDB" id="A5Z393"/>
<accession>A5Z393</accession>
<evidence type="ECO:0000256" key="9">
    <source>
        <dbReference type="HAMAP-Rule" id="MF_01471"/>
    </source>
</evidence>
<dbReference type="InterPro" id="IPR019199">
    <property type="entry name" value="Virulence_VapD/CRISPR_Cas2"/>
</dbReference>
<dbReference type="GO" id="GO:0016787">
    <property type="term" value="F:hydrolase activity"/>
    <property type="evidence" value="ECO:0007669"/>
    <property type="project" value="UniProtKB-KW"/>
</dbReference>
<keyword evidence="5 9" id="KW-0255">Endonuclease</keyword>
<dbReference type="EC" id="3.1.-.-" evidence="9"/>
<keyword evidence="4 9" id="KW-0479">Metal-binding</keyword>
<dbReference type="GO" id="GO:0043571">
    <property type="term" value="P:maintenance of CRISPR repeat elements"/>
    <property type="evidence" value="ECO:0007669"/>
    <property type="project" value="UniProtKB-UniRule"/>
</dbReference>
<evidence type="ECO:0000313" key="10">
    <source>
        <dbReference type="EMBL" id="EDM52559.1"/>
    </source>
</evidence>
<dbReference type="CDD" id="cd09638">
    <property type="entry name" value="Cas2_I_II_III"/>
    <property type="match status" value="1"/>
</dbReference>
<dbReference type="RefSeq" id="WP_005361706.1">
    <property type="nucleotide sequence ID" value="NZ_DS264278.1"/>
</dbReference>
<dbReference type="Gene3D" id="3.30.70.240">
    <property type="match status" value="1"/>
</dbReference>
<protein>
    <recommendedName>
        <fullName evidence="9">CRISPR-associated endoribonuclease Cas2</fullName>
        <ecNumber evidence="9">3.1.-.-</ecNumber>
    </recommendedName>
</protein>
<dbReference type="InterPro" id="IPR021127">
    <property type="entry name" value="CRISPR_associated_Cas2"/>
</dbReference>
<reference evidence="10 11" key="1">
    <citation type="submission" date="2007-03" db="EMBL/GenBank/DDBJ databases">
        <authorList>
            <person name="Fulton L."/>
            <person name="Clifton S."/>
            <person name="Fulton B."/>
            <person name="Xu J."/>
            <person name="Minx P."/>
            <person name="Pepin K.H."/>
            <person name="Johnson M."/>
            <person name="Thiruvilangam P."/>
            <person name="Bhonagiri V."/>
            <person name="Nash W.E."/>
            <person name="Mardis E.R."/>
            <person name="Wilson R.K."/>
        </authorList>
    </citation>
    <scope>NUCLEOTIDE SEQUENCE [LARGE SCALE GENOMIC DNA]</scope>
    <source>
        <strain evidence="10 11">ATCC 27560</strain>
    </source>
</reference>
<dbReference type="STRING" id="411463.EUBVEN_00139"/>
<keyword evidence="3 9" id="KW-0540">Nuclease</keyword>
<dbReference type="EMBL" id="AAVL02000021">
    <property type="protein sequence ID" value="EDM52559.1"/>
    <property type="molecule type" value="Genomic_DNA"/>
</dbReference>
<dbReference type="HOGENOM" id="CLU_150500_1_0_9"/>
<comment type="similarity">
    <text evidence="2 9">Belongs to the CRISPR-associated endoribonuclease Cas2 protein family.</text>
</comment>
<sequence length="108" mass="12820">MLEYKTMRMLCMFDLPVDLPEERKAYRDFRKNLIKEGFIMIQYSVYVRTCPSREYGNRLVSRVKKFAPSKGNIRLLTITEKQYNDMKIIVGSRKLNEERVGSGRFTVI</sequence>
<evidence type="ECO:0000256" key="5">
    <source>
        <dbReference type="ARBA" id="ARBA00022759"/>
    </source>
</evidence>
<comment type="caution">
    <text evidence="10">The sequence shown here is derived from an EMBL/GenBank/DDBJ whole genome shotgun (WGS) entry which is preliminary data.</text>
</comment>
<keyword evidence="7 9" id="KW-0460">Magnesium</keyword>
<keyword evidence="6 9" id="KW-0378">Hydrolase</keyword>
<comment type="function">
    <text evidence="9">CRISPR (clustered regularly interspaced short palindromic repeat), is an adaptive immune system that provides protection against mobile genetic elements (viruses, transposable elements and conjugative plasmids). CRISPR clusters contain sequences complementary to antecedent mobile elements and target invading nucleic acids. CRISPR clusters are transcribed and processed into CRISPR RNA (crRNA). Functions as a ssRNA-specific endoribonuclease. Involved in the integration of spacer DNA into the CRISPR cassette.</text>
</comment>
<gene>
    <name evidence="9 10" type="primary">cas2</name>
    <name evidence="10" type="ORF">EUBVEN_00139</name>
</gene>
<keyword evidence="8 9" id="KW-0051">Antiviral defense</keyword>
<comment type="subunit">
    <text evidence="9">Homodimer, forms a heterotetramer with a Cas1 homodimer.</text>
</comment>
<evidence type="ECO:0000256" key="4">
    <source>
        <dbReference type="ARBA" id="ARBA00022723"/>
    </source>
</evidence>
<dbReference type="eggNOG" id="COG3512">
    <property type="taxonomic scope" value="Bacteria"/>
</dbReference>
<evidence type="ECO:0000313" key="11">
    <source>
        <dbReference type="Proteomes" id="UP000006000"/>
    </source>
</evidence>
<dbReference type="GO" id="GO:0046872">
    <property type="term" value="F:metal ion binding"/>
    <property type="evidence" value="ECO:0007669"/>
    <property type="project" value="UniProtKB-UniRule"/>
</dbReference>
<dbReference type="NCBIfam" id="TIGR01573">
    <property type="entry name" value="cas2"/>
    <property type="match status" value="1"/>
</dbReference>
<dbReference type="SUPFAM" id="SSF143430">
    <property type="entry name" value="TTP0101/SSO1404-like"/>
    <property type="match status" value="1"/>
</dbReference>
<proteinExistence type="inferred from homology"/>
<organism evidence="10 11">
    <name type="scientific">Eubacterium ventriosum ATCC 27560</name>
    <dbReference type="NCBI Taxonomy" id="411463"/>
    <lineage>
        <taxon>Bacteria</taxon>
        <taxon>Bacillati</taxon>
        <taxon>Bacillota</taxon>
        <taxon>Clostridia</taxon>
        <taxon>Eubacteriales</taxon>
        <taxon>Eubacteriaceae</taxon>
        <taxon>Eubacterium</taxon>
    </lineage>
</organism>
<evidence type="ECO:0000256" key="6">
    <source>
        <dbReference type="ARBA" id="ARBA00022801"/>
    </source>
</evidence>
<dbReference type="HAMAP" id="MF_01471">
    <property type="entry name" value="Cas2"/>
    <property type="match status" value="1"/>
</dbReference>